<gene>
    <name evidence="4" type="ORF">BHE16_03670</name>
</gene>
<dbReference type="Pfam" id="PF00293">
    <property type="entry name" value="NUDIX"/>
    <property type="match status" value="1"/>
</dbReference>
<dbReference type="EMBL" id="CP018135">
    <property type="protein sequence ID" value="APF40266.1"/>
    <property type="molecule type" value="Genomic_DNA"/>
</dbReference>
<dbReference type="OrthoDB" id="9806150at2"/>
<name>A0A1L2ZMA4_9MICC</name>
<protein>
    <submittedName>
        <fullName evidence="4">ADP-ribose pyrophosphatase</fullName>
    </submittedName>
</protein>
<evidence type="ECO:0000256" key="2">
    <source>
        <dbReference type="SAM" id="MobiDB-lite"/>
    </source>
</evidence>
<dbReference type="InterPro" id="IPR015797">
    <property type="entry name" value="NUDIX_hydrolase-like_dom_sf"/>
</dbReference>
<dbReference type="RefSeq" id="WP_071893746.1">
    <property type="nucleotide sequence ID" value="NZ_CP018135.1"/>
</dbReference>
<dbReference type="PANTHER" id="PTHR11839">
    <property type="entry name" value="UDP/ADP-SUGAR PYROPHOSPHATASE"/>
    <property type="match status" value="1"/>
</dbReference>
<dbReference type="Proteomes" id="UP000183530">
    <property type="component" value="Chromosome"/>
</dbReference>
<dbReference type="SUPFAM" id="SSF55811">
    <property type="entry name" value="Nudix"/>
    <property type="match status" value="1"/>
</dbReference>
<evidence type="ECO:0000259" key="3">
    <source>
        <dbReference type="PROSITE" id="PS51462"/>
    </source>
</evidence>
<dbReference type="PANTHER" id="PTHR11839:SF31">
    <property type="entry name" value="ADP-RIBOSE PYROPHOSPHATASE"/>
    <property type="match status" value="1"/>
</dbReference>
<dbReference type="InterPro" id="IPR000086">
    <property type="entry name" value="NUDIX_hydrolase_dom"/>
</dbReference>
<proteinExistence type="predicted"/>
<dbReference type="AlphaFoldDB" id="A0A1L2ZMA4"/>
<dbReference type="GO" id="GO:0019693">
    <property type="term" value="P:ribose phosphate metabolic process"/>
    <property type="evidence" value="ECO:0007669"/>
    <property type="project" value="TreeGrafter"/>
</dbReference>
<dbReference type="GO" id="GO:0006753">
    <property type="term" value="P:nucleoside phosphate metabolic process"/>
    <property type="evidence" value="ECO:0007669"/>
    <property type="project" value="TreeGrafter"/>
</dbReference>
<accession>A0A1L2ZMA4</accession>
<dbReference type="STRING" id="556325.BHE16_03670"/>
<reference evidence="4 5" key="1">
    <citation type="submission" date="2016-11" db="EMBL/GenBank/DDBJ databases">
        <title>Genome sequencing of Zhihengliuella aestuarii B18 antagonistic to Plasmodiophora brassicae.</title>
        <authorList>
            <person name="Luo Y."/>
        </authorList>
    </citation>
    <scope>NUCLEOTIDE SEQUENCE [LARGE SCALE GENOMIC DNA]</scope>
    <source>
        <strain evidence="4 5">B18</strain>
    </source>
</reference>
<dbReference type="KEGG" id="nae:BHE16_03670"/>
<keyword evidence="5" id="KW-1185">Reference proteome</keyword>
<dbReference type="CDD" id="cd24158">
    <property type="entry name" value="NUDIX_ADPRase_Rv1700"/>
    <property type="match status" value="1"/>
</dbReference>
<dbReference type="GO" id="GO:0016787">
    <property type="term" value="F:hydrolase activity"/>
    <property type="evidence" value="ECO:0007669"/>
    <property type="project" value="UniProtKB-KW"/>
</dbReference>
<evidence type="ECO:0000256" key="1">
    <source>
        <dbReference type="ARBA" id="ARBA00022801"/>
    </source>
</evidence>
<feature type="compositionally biased region" description="Polar residues" evidence="2">
    <location>
        <begin position="210"/>
        <end position="219"/>
    </location>
</feature>
<dbReference type="GO" id="GO:0005829">
    <property type="term" value="C:cytosol"/>
    <property type="evidence" value="ECO:0007669"/>
    <property type="project" value="TreeGrafter"/>
</dbReference>
<organism evidence="4 5">
    <name type="scientific">Neomicrococcus aestuarii</name>
    <dbReference type="NCBI Taxonomy" id="556325"/>
    <lineage>
        <taxon>Bacteria</taxon>
        <taxon>Bacillati</taxon>
        <taxon>Actinomycetota</taxon>
        <taxon>Actinomycetes</taxon>
        <taxon>Micrococcales</taxon>
        <taxon>Micrococcaceae</taxon>
        <taxon>Neomicrococcus</taxon>
    </lineage>
</organism>
<keyword evidence="1" id="KW-0378">Hydrolase</keyword>
<evidence type="ECO:0000313" key="5">
    <source>
        <dbReference type="Proteomes" id="UP000183530"/>
    </source>
</evidence>
<feature type="region of interest" description="Disordered" evidence="2">
    <location>
        <begin position="195"/>
        <end position="219"/>
    </location>
</feature>
<sequence length="219" mass="24420">MTIQDRAVNFPVASRSVVYEGRVWNIVHDTFVFPDTGESLGRDYIDHPGAVAVVALDEQDRVLMIEQYRQPVGMYLWEVPAGLLDIDGEDPLTAAQRELFEEADVRADEWHVLVDQFNSPGSSAEALRIFLAQGIHEIPESERFTRDGEEASMELRWVPFTEALDAVMDGRIHNPSAVSGLMALSVAKQRGLDSLREPDADWSAHPAFRDQTSPSAQDA</sequence>
<evidence type="ECO:0000313" key="4">
    <source>
        <dbReference type="EMBL" id="APF40266.1"/>
    </source>
</evidence>
<feature type="domain" description="Nudix hydrolase" evidence="3">
    <location>
        <begin position="45"/>
        <end position="180"/>
    </location>
</feature>
<dbReference type="Gene3D" id="3.90.79.10">
    <property type="entry name" value="Nucleoside Triphosphate Pyrophosphohydrolase"/>
    <property type="match status" value="1"/>
</dbReference>
<dbReference type="PROSITE" id="PS51462">
    <property type="entry name" value="NUDIX"/>
    <property type="match status" value="1"/>
</dbReference>